<dbReference type="GO" id="GO:0005952">
    <property type="term" value="C:cAMP-dependent protein kinase complex"/>
    <property type="evidence" value="ECO:0007669"/>
    <property type="project" value="TreeGrafter"/>
</dbReference>
<reference evidence="14 15" key="1">
    <citation type="journal article" date="2011" name="Proc. Natl. Acad. Sci. U.S.A.">
        <title>Evolutionary erosion of yeast sex chromosomes by mating-type switching accidents.</title>
        <authorList>
            <person name="Gordon J.L."/>
            <person name="Armisen D."/>
            <person name="Proux-Wera E."/>
            <person name="Oheigeartaigh S.S."/>
            <person name="Byrne K.P."/>
            <person name="Wolfe K.H."/>
        </authorList>
    </citation>
    <scope>NUCLEOTIDE SEQUENCE [LARGE SCALE GENOMIC DNA]</scope>
    <source>
        <strain evidence="15">ATCC MYA-139 / BCRC 22969 / CBS 8797 / CCRC 22969 / KCTC 17520 / NBRC 10181 / NCYC 3082</strain>
    </source>
</reference>
<dbReference type="InterPro" id="IPR017441">
    <property type="entry name" value="Protein_kinase_ATP_BS"/>
</dbReference>
<dbReference type="SMART" id="SM00133">
    <property type="entry name" value="S_TK_X"/>
    <property type="match status" value="1"/>
</dbReference>
<dbReference type="EMBL" id="HE978316">
    <property type="protein sequence ID" value="CCK69219.1"/>
    <property type="molecule type" value="Genomic_DNA"/>
</dbReference>
<reference evidence="15" key="2">
    <citation type="submission" date="2012-08" db="EMBL/GenBank/DDBJ databases">
        <title>Genome sequence of Kazachstania naganishii.</title>
        <authorList>
            <person name="Gordon J.L."/>
            <person name="Armisen D."/>
            <person name="Proux-Wera E."/>
            <person name="OhEigeartaigh S.S."/>
            <person name="Byrne K.P."/>
            <person name="Wolfe K.H."/>
        </authorList>
    </citation>
    <scope>NUCLEOTIDE SEQUENCE [LARGE SCALE GENOMIC DNA]</scope>
    <source>
        <strain evidence="15">ATCC MYA-139 / BCRC 22969 / CBS 8797 / CCRC 22969 / KCTC 17520 / NBRC 10181 / NCYC 3082</strain>
    </source>
</reference>
<evidence type="ECO:0000313" key="15">
    <source>
        <dbReference type="Proteomes" id="UP000006310"/>
    </source>
</evidence>
<dbReference type="PANTHER" id="PTHR24353:SF73">
    <property type="entry name" value="CAMP-DEPENDENT PROTEIN KINASE TYPE 1-RELATED"/>
    <property type="match status" value="1"/>
</dbReference>
<dbReference type="OMA" id="NSMARFY"/>
<dbReference type="PANTHER" id="PTHR24353">
    <property type="entry name" value="CYCLIC NUCLEOTIDE-DEPENDENT PROTEIN KINASE"/>
    <property type="match status" value="1"/>
</dbReference>
<dbReference type="Pfam" id="PF00069">
    <property type="entry name" value="Pkinase"/>
    <property type="match status" value="1"/>
</dbReference>
<dbReference type="PROSITE" id="PS50011">
    <property type="entry name" value="PROTEIN_KINASE_DOM"/>
    <property type="match status" value="1"/>
</dbReference>
<proteinExistence type="inferred from homology"/>
<dbReference type="GO" id="GO:0010607">
    <property type="term" value="P:negative regulation of cytoplasmic mRNA processing body assembly"/>
    <property type="evidence" value="ECO:0007669"/>
    <property type="project" value="UniProtKB-ARBA"/>
</dbReference>
<evidence type="ECO:0000256" key="2">
    <source>
        <dbReference type="ARBA" id="ARBA00012444"/>
    </source>
</evidence>
<dbReference type="GO" id="GO:0005829">
    <property type="term" value="C:cytosol"/>
    <property type="evidence" value="ECO:0007669"/>
    <property type="project" value="TreeGrafter"/>
</dbReference>
<feature type="binding site" evidence="10">
    <location>
        <position position="188"/>
    </location>
    <ligand>
        <name>ATP</name>
        <dbReference type="ChEBI" id="CHEBI:30616"/>
    </ligand>
</feature>
<dbReference type="InterPro" id="IPR008271">
    <property type="entry name" value="Ser/Thr_kinase_AS"/>
</dbReference>
<evidence type="ECO:0000256" key="8">
    <source>
        <dbReference type="ARBA" id="ARBA00047292"/>
    </source>
</evidence>
<gene>
    <name evidence="14" type="primary">KNAG0C01060</name>
    <name evidence="14" type="ordered locus">KNAG_0C01060</name>
</gene>
<dbReference type="PROSITE" id="PS00107">
    <property type="entry name" value="PROTEIN_KINASE_ATP"/>
    <property type="match status" value="1"/>
</dbReference>
<dbReference type="InterPro" id="IPR000719">
    <property type="entry name" value="Prot_kinase_dom"/>
</dbReference>
<evidence type="ECO:0000256" key="4">
    <source>
        <dbReference type="ARBA" id="ARBA00022679"/>
    </source>
</evidence>
<dbReference type="GO" id="GO:0007265">
    <property type="term" value="P:Ras protein signal transduction"/>
    <property type="evidence" value="ECO:0007669"/>
    <property type="project" value="UniProtKB-ARBA"/>
</dbReference>
<comment type="catalytic activity">
    <reaction evidence="8">
        <text>L-threonyl-[protein] + ATP = O-phospho-L-threonyl-[protein] + ADP + H(+)</text>
        <dbReference type="Rhea" id="RHEA:46608"/>
        <dbReference type="Rhea" id="RHEA-COMP:11060"/>
        <dbReference type="Rhea" id="RHEA-COMP:11605"/>
        <dbReference type="ChEBI" id="CHEBI:15378"/>
        <dbReference type="ChEBI" id="CHEBI:30013"/>
        <dbReference type="ChEBI" id="CHEBI:30616"/>
        <dbReference type="ChEBI" id="CHEBI:61977"/>
        <dbReference type="ChEBI" id="CHEBI:456216"/>
        <dbReference type="EC" id="2.7.11.11"/>
    </reaction>
</comment>
<dbReference type="AlphaFoldDB" id="J7S4C2"/>
<dbReference type="EC" id="2.7.11.11" evidence="2"/>
<feature type="domain" description="AGC-kinase C-terminal" evidence="13">
    <location>
        <begin position="414"/>
        <end position="469"/>
    </location>
</feature>
<evidence type="ECO:0000256" key="10">
    <source>
        <dbReference type="PROSITE-ProRule" id="PRU10141"/>
    </source>
</evidence>
<dbReference type="SUPFAM" id="SSF56112">
    <property type="entry name" value="Protein kinase-like (PK-like)"/>
    <property type="match status" value="1"/>
</dbReference>
<dbReference type="Gene3D" id="3.30.200.20">
    <property type="entry name" value="Phosphorylase Kinase, domain 1"/>
    <property type="match status" value="1"/>
</dbReference>
<dbReference type="Gene3D" id="1.10.510.10">
    <property type="entry name" value="Transferase(Phosphotransferase) domain 1"/>
    <property type="match status" value="1"/>
</dbReference>
<keyword evidence="3 11" id="KW-0723">Serine/threonine-protein kinase</keyword>
<protein>
    <recommendedName>
        <fullName evidence="2">cAMP-dependent protein kinase</fullName>
        <ecNumber evidence="2">2.7.11.11</ecNumber>
    </recommendedName>
</protein>
<evidence type="ECO:0000256" key="9">
    <source>
        <dbReference type="ARBA" id="ARBA00047454"/>
    </source>
</evidence>
<dbReference type="InterPro" id="IPR011009">
    <property type="entry name" value="Kinase-like_dom_sf"/>
</dbReference>
<keyword evidence="15" id="KW-1185">Reference proteome</keyword>
<dbReference type="GO" id="GO:0010737">
    <property type="term" value="P:protein kinase A signaling"/>
    <property type="evidence" value="ECO:0007669"/>
    <property type="project" value="UniProtKB-ARBA"/>
</dbReference>
<dbReference type="HOGENOM" id="CLU_000288_63_5_1"/>
<dbReference type="Proteomes" id="UP000006310">
    <property type="component" value="Chromosome 3"/>
</dbReference>
<dbReference type="OrthoDB" id="63267at2759"/>
<dbReference type="GO" id="GO:0004691">
    <property type="term" value="F:cAMP-dependent protein kinase activity"/>
    <property type="evidence" value="ECO:0007669"/>
    <property type="project" value="UniProtKB-EC"/>
</dbReference>
<evidence type="ECO:0000256" key="1">
    <source>
        <dbReference type="ARBA" id="ARBA00007115"/>
    </source>
</evidence>
<dbReference type="PROSITE" id="PS51285">
    <property type="entry name" value="AGC_KINASE_CTER"/>
    <property type="match status" value="1"/>
</dbReference>
<dbReference type="GO" id="GO:0005524">
    <property type="term" value="F:ATP binding"/>
    <property type="evidence" value="ECO:0007669"/>
    <property type="project" value="UniProtKB-UniRule"/>
</dbReference>
<dbReference type="FunFam" id="1.10.510.10:FF:000005">
    <property type="entry name" value="cAMP-dependent protein kinase catalytic subunit alpha"/>
    <property type="match status" value="1"/>
</dbReference>
<evidence type="ECO:0000259" key="12">
    <source>
        <dbReference type="PROSITE" id="PS50011"/>
    </source>
</evidence>
<dbReference type="SMART" id="SM00220">
    <property type="entry name" value="S_TKc"/>
    <property type="match status" value="1"/>
</dbReference>
<feature type="domain" description="Protein kinase" evidence="12">
    <location>
        <begin position="159"/>
        <end position="413"/>
    </location>
</feature>
<keyword evidence="4" id="KW-0808">Transferase</keyword>
<keyword evidence="5 10" id="KW-0547">Nucleotide-binding</keyword>
<comment type="similarity">
    <text evidence="1">Belongs to the protein kinase superfamily. AGC Ser/Thr protein kinase family. cAMP subfamily.</text>
</comment>
<dbReference type="RefSeq" id="XP_022463465.1">
    <property type="nucleotide sequence ID" value="XM_022606806.1"/>
</dbReference>
<accession>J7S4C2</accession>
<dbReference type="GO" id="GO:0005634">
    <property type="term" value="C:nucleus"/>
    <property type="evidence" value="ECO:0007669"/>
    <property type="project" value="UniProtKB-ARBA"/>
</dbReference>
<dbReference type="KEGG" id="kng:KNAG_0C01060"/>
<keyword evidence="6" id="KW-0418">Kinase</keyword>
<dbReference type="GeneID" id="34524899"/>
<comment type="catalytic activity">
    <reaction evidence="9">
        <text>L-seryl-[protein] + ATP = O-phospho-L-seryl-[protein] + ADP + H(+)</text>
        <dbReference type="Rhea" id="RHEA:17989"/>
        <dbReference type="Rhea" id="RHEA-COMP:9863"/>
        <dbReference type="Rhea" id="RHEA-COMP:11604"/>
        <dbReference type="ChEBI" id="CHEBI:15378"/>
        <dbReference type="ChEBI" id="CHEBI:29999"/>
        <dbReference type="ChEBI" id="CHEBI:30616"/>
        <dbReference type="ChEBI" id="CHEBI:83421"/>
        <dbReference type="ChEBI" id="CHEBI:456216"/>
        <dbReference type="EC" id="2.7.11.11"/>
    </reaction>
</comment>
<evidence type="ECO:0000256" key="3">
    <source>
        <dbReference type="ARBA" id="ARBA00022527"/>
    </source>
</evidence>
<evidence type="ECO:0000256" key="6">
    <source>
        <dbReference type="ARBA" id="ARBA00022777"/>
    </source>
</evidence>
<sequence>MQFQRKEKKGKVKMQDFEILDNVTFTRGGVDGLAVRGPRDRVEQRFWMYLDPQSNNTLQKLLLPIKSKAESSYGSVRAWRNGKINDKDMVEAKLKDELTVTSESNLDGRTLVMREHNVKQPVAAVPAVPSEKCVTLAPSHVNPLTTGRPTSGKYTLRDFQLLRTLGTGSFGRVHLIRSKHNGRFYALKVLRKKTVVRLKQVEHTNDERKMLSVITHPFIIRLWGTFQTSQYVFMVMDYAEGGELFSLLRKSKRFPNPVAKFYAAEICLALEYLHDLNIIYRDLKPENILLDKNGHIKVTDFGFAKYVPDITYTLCGTPDYIAPEVVNTKPYNKSVDWWSFGILIYEMLSGHTPFYDKNTMKTYENIINAPLIIPAYVTEDAKDILKGLINRELSERLGNLQGGTADVKAHPWFSEVAWEKLLARSIETPYEPPIRHGQGDSSQFDRYAEEEINYDFDGEDSYGDLMKDF</sequence>
<dbReference type="PROSITE" id="PS00108">
    <property type="entry name" value="PROTEIN_KINASE_ST"/>
    <property type="match status" value="1"/>
</dbReference>
<organism evidence="14 15">
    <name type="scientific">Huiozyma naganishii (strain ATCC MYA-139 / BCRC 22969 / CBS 8797 / KCTC 17520 / NBRC 10181 / NCYC 3082 / Yp74L-3)</name>
    <name type="common">Yeast</name>
    <name type="synonym">Kazachstania naganishii</name>
    <dbReference type="NCBI Taxonomy" id="1071383"/>
    <lineage>
        <taxon>Eukaryota</taxon>
        <taxon>Fungi</taxon>
        <taxon>Dikarya</taxon>
        <taxon>Ascomycota</taxon>
        <taxon>Saccharomycotina</taxon>
        <taxon>Saccharomycetes</taxon>
        <taxon>Saccharomycetales</taxon>
        <taxon>Saccharomycetaceae</taxon>
        <taxon>Huiozyma</taxon>
    </lineage>
</organism>
<evidence type="ECO:0000256" key="5">
    <source>
        <dbReference type="ARBA" id="ARBA00022741"/>
    </source>
</evidence>
<dbReference type="InterPro" id="IPR000961">
    <property type="entry name" value="AGC-kinase_C"/>
</dbReference>
<evidence type="ECO:0000313" key="14">
    <source>
        <dbReference type="EMBL" id="CCK69219.1"/>
    </source>
</evidence>
<name>J7S4C2_HUIN7</name>
<evidence type="ECO:0000259" key="13">
    <source>
        <dbReference type="PROSITE" id="PS51285"/>
    </source>
</evidence>
<dbReference type="STRING" id="1071383.J7S4C2"/>
<dbReference type="CDD" id="cd05580">
    <property type="entry name" value="STKc_PKA_like"/>
    <property type="match status" value="1"/>
</dbReference>
<evidence type="ECO:0000256" key="7">
    <source>
        <dbReference type="ARBA" id="ARBA00022840"/>
    </source>
</evidence>
<keyword evidence="7 10" id="KW-0067">ATP-binding</keyword>
<dbReference type="FunFam" id="3.30.200.20:FF:000005">
    <property type="entry name" value="cAMP-dependent protein kinase catalytic subunit"/>
    <property type="match status" value="1"/>
</dbReference>
<evidence type="ECO:0000256" key="11">
    <source>
        <dbReference type="RuleBase" id="RU000304"/>
    </source>
</evidence>
<dbReference type="eggNOG" id="KOG0616">
    <property type="taxonomic scope" value="Eukaryota"/>
</dbReference>